<comment type="cofactor">
    <cofactor evidence="10">
        <name>FAD</name>
        <dbReference type="ChEBI" id="CHEBI:57692"/>
    </cofactor>
    <text evidence="10">Binds 1 FAD per subunit.</text>
</comment>
<evidence type="ECO:0000313" key="12">
    <source>
        <dbReference type="EMBL" id="PRY11485.1"/>
    </source>
</evidence>
<accession>A0A2T0QYN6</accession>
<dbReference type="GO" id="GO:0000166">
    <property type="term" value="F:nucleotide binding"/>
    <property type="evidence" value="ECO:0007669"/>
    <property type="project" value="UniProtKB-KW"/>
</dbReference>
<dbReference type="AlphaFoldDB" id="A0A2T0QYN6"/>
<keyword evidence="7" id="KW-0642">Proline metabolism</keyword>
<dbReference type="RefSeq" id="WP_106214444.1">
    <property type="nucleotide sequence ID" value="NZ_PVZF01000013.1"/>
</dbReference>
<feature type="domain" description="Proline dehydrogenase" evidence="11">
    <location>
        <begin position="44"/>
        <end position="298"/>
    </location>
</feature>
<dbReference type="PANTHER" id="PTHR13914">
    <property type="entry name" value="PROLINE OXIDASE"/>
    <property type="match status" value="1"/>
</dbReference>
<feature type="binding site" evidence="10">
    <location>
        <begin position="227"/>
        <end position="228"/>
    </location>
    <ligand>
        <name>FAD</name>
        <dbReference type="ChEBI" id="CHEBI:57692"/>
    </ligand>
</feature>
<dbReference type="PANTHER" id="PTHR13914:SF0">
    <property type="entry name" value="PROLINE DEHYDROGENASE 1, MITOCHONDRIAL"/>
    <property type="match status" value="1"/>
</dbReference>
<dbReference type="OrthoDB" id="9773461at2"/>
<evidence type="ECO:0000256" key="8">
    <source>
        <dbReference type="ARBA" id="ARBA00048779"/>
    </source>
</evidence>
<dbReference type="PIRSF" id="PIRSF000196">
    <property type="entry name" value="Pro_dehydrog"/>
    <property type="match status" value="1"/>
</dbReference>
<dbReference type="InterPro" id="IPR029041">
    <property type="entry name" value="FAD-linked_oxidoreductase-like"/>
</dbReference>
<dbReference type="EMBL" id="PVZF01000013">
    <property type="protein sequence ID" value="PRY11485.1"/>
    <property type="molecule type" value="Genomic_DNA"/>
</dbReference>
<dbReference type="UniPathway" id="UPA00261">
    <property type="reaction ID" value="UER00373"/>
</dbReference>
<evidence type="ECO:0000256" key="4">
    <source>
        <dbReference type="ARBA" id="ARBA00022741"/>
    </source>
</evidence>
<feature type="binding site" evidence="10">
    <location>
        <begin position="188"/>
        <end position="190"/>
    </location>
    <ligand>
        <name>FAD</name>
        <dbReference type="ChEBI" id="CHEBI:57692"/>
    </ligand>
</feature>
<comment type="pathway">
    <text evidence="1">Amino-acid degradation; L-proline degradation into L-glutamate; L-glutamate from L-proline: step 1/2.</text>
</comment>
<evidence type="ECO:0000313" key="13">
    <source>
        <dbReference type="Proteomes" id="UP000238083"/>
    </source>
</evidence>
<gene>
    <name evidence="12" type="ORF">CLV37_113108</name>
</gene>
<evidence type="ECO:0000256" key="2">
    <source>
        <dbReference type="ARBA" id="ARBA00012695"/>
    </source>
</evidence>
<dbReference type="Proteomes" id="UP000238083">
    <property type="component" value="Unassembled WGS sequence"/>
</dbReference>
<evidence type="ECO:0000256" key="7">
    <source>
        <dbReference type="ARBA" id="ARBA00023062"/>
    </source>
</evidence>
<feature type="binding site" evidence="9">
    <location>
        <position position="286"/>
    </location>
    <ligand>
        <name>substrate</name>
    </ligand>
</feature>
<organism evidence="12 13">
    <name type="scientific">Kineococcus rhizosphaerae</name>
    <dbReference type="NCBI Taxonomy" id="559628"/>
    <lineage>
        <taxon>Bacteria</taxon>
        <taxon>Bacillati</taxon>
        <taxon>Actinomycetota</taxon>
        <taxon>Actinomycetes</taxon>
        <taxon>Kineosporiales</taxon>
        <taxon>Kineosporiaceae</taxon>
        <taxon>Kineococcus</taxon>
    </lineage>
</organism>
<keyword evidence="3" id="KW-0285">Flavoprotein</keyword>
<dbReference type="GO" id="GO:0010133">
    <property type="term" value="P:L-proline catabolic process to L-glutamate"/>
    <property type="evidence" value="ECO:0007669"/>
    <property type="project" value="UniProtKB-UniPathway"/>
</dbReference>
<dbReference type="SUPFAM" id="SSF51730">
    <property type="entry name" value="FAD-linked oxidoreductase"/>
    <property type="match status" value="1"/>
</dbReference>
<keyword evidence="13" id="KW-1185">Reference proteome</keyword>
<dbReference type="InterPro" id="IPR008219">
    <property type="entry name" value="PRODH_bac_arc"/>
</dbReference>
<evidence type="ECO:0000256" key="9">
    <source>
        <dbReference type="PIRSR" id="PIRSR000196-1"/>
    </source>
</evidence>
<evidence type="ECO:0000256" key="5">
    <source>
        <dbReference type="ARBA" id="ARBA00022827"/>
    </source>
</evidence>
<keyword evidence="4 10" id="KW-0547">Nucleotide-binding</keyword>
<feature type="binding site" evidence="10">
    <location>
        <position position="136"/>
    </location>
    <ligand>
        <name>FAD</name>
        <dbReference type="ChEBI" id="CHEBI:57692"/>
    </ligand>
</feature>
<dbReference type="GO" id="GO:0004657">
    <property type="term" value="F:proline dehydrogenase activity"/>
    <property type="evidence" value="ECO:0007669"/>
    <property type="project" value="UniProtKB-EC"/>
</dbReference>
<feature type="binding site" evidence="10">
    <location>
        <position position="202"/>
    </location>
    <ligand>
        <name>FAD</name>
        <dbReference type="ChEBI" id="CHEBI:57692"/>
    </ligand>
</feature>
<feature type="binding site" evidence="9">
    <location>
        <position position="98"/>
    </location>
    <ligand>
        <name>substrate</name>
    </ligand>
</feature>
<keyword evidence="5 10" id="KW-0274">FAD</keyword>
<evidence type="ECO:0000256" key="10">
    <source>
        <dbReference type="PIRSR" id="PIRSR000196-2"/>
    </source>
</evidence>
<feature type="binding site" evidence="10">
    <location>
        <position position="164"/>
    </location>
    <ligand>
        <name>FAD</name>
        <dbReference type="ChEBI" id="CHEBI:57692"/>
    </ligand>
</feature>
<dbReference type="Gene3D" id="3.20.20.220">
    <property type="match status" value="1"/>
</dbReference>
<dbReference type="EC" id="1.5.5.2" evidence="2"/>
<comment type="catalytic activity">
    <reaction evidence="8">
        <text>L-proline + a quinone = (S)-1-pyrroline-5-carboxylate + a quinol + H(+)</text>
        <dbReference type="Rhea" id="RHEA:23784"/>
        <dbReference type="ChEBI" id="CHEBI:15378"/>
        <dbReference type="ChEBI" id="CHEBI:17388"/>
        <dbReference type="ChEBI" id="CHEBI:24646"/>
        <dbReference type="ChEBI" id="CHEBI:60039"/>
        <dbReference type="ChEBI" id="CHEBI:132124"/>
        <dbReference type="EC" id="1.5.5.2"/>
    </reaction>
</comment>
<evidence type="ECO:0000256" key="3">
    <source>
        <dbReference type="ARBA" id="ARBA00022630"/>
    </source>
</evidence>
<feature type="binding site" evidence="9">
    <location>
        <position position="287"/>
    </location>
    <ligand>
        <name>substrate</name>
    </ligand>
</feature>
<evidence type="ECO:0000259" key="11">
    <source>
        <dbReference type="Pfam" id="PF01619"/>
    </source>
</evidence>
<dbReference type="InterPro" id="IPR002872">
    <property type="entry name" value="Proline_DH_dom"/>
</dbReference>
<evidence type="ECO:0000256" key="6">
    <source>
        <dbReference type="ARBA" id="ARBA00023002"/>
    </source>
</evidence>
<keyword evidence="6" id="KW-0560">Oxidoreductase</keyword>
<dbReference type="Pfam" id="PF01619">
    <property type="entry name" value="Pro_dh"/>
    <property type="match status" value="1"/>
</dbReference>
<name>A0A2T0QYN6_9ACTN</name>
<evidence type="ECO:0000256" key="1">
    <source>
        <dbReference type="ARBA" id="ARBA00004739"/>
    </source>
</evidence>
<proteinExistence type="predicted"/>
<dbReference type="InterPro" id="IPR015659">
    <property type="entry name" value="Proline_oxidase"/>
</dbReference>
<sequence length="305" mass="32798">MFGQLLLGVAGNSGVRRLVTGSSLSRPVVARFVAGDDVDAATGAVRDLTRDGIAVTLDRLGEDITAPEQADETVAGYSELLDRLAAEGLATGNEISIKLSALGQGLGPDGPRRATERARTLVERAHAHGVDVTVDMEDHTRVEDTLETVRALRADFPRTGCVLQAMLRRTEGDARDLAHAGSRVRLVKGAYNEPPEVAYPAKADVDKAYVRCLKTLLDGGAYPMIATHDLRIVALAEELLAGKPAGSAEFQMLYGIRAGEQKRLAAQHAVRVYVPYGTDWYGYFSRRLAERPANLAFFARSLVAG</sequence>
<protein>
    <recommendedName>
        <fullName evidence="2">proline dehydrogenase</fullName>
        <ecNumber evidence="2">1.5.5.2</ecNumber>
    </recommendedName>
</protein>
<reference evidence="12 13" key="1">
    <citation type="submission" date="2018-03" db="EMBL/GenBank/DDBJ databases">
        <title>Genomic Encyclopedia of Archaeal and Bacterial Type Strains, Phase II (KMG-II): from individual species to whole genera.</title>
        <authorList>
            <person name="Goeker M."/>
        </authorList>
    </citation>
    <scope>NUCLEOTIDE SEQUENCE [LARGE SCALE GENOMIC DNA]</scope>
    <source>
        <strain evidence="12 13">DSM 19711</strain>
    </source>
</reference>
<comment type="caution">
    <text evidence="12">The sequence shown here is derived from an EMBL/GenBank/DDBJ whole genome shotgun (WGS) entry which is preliminary data.</text>
</comment>